<gene>
    <name evidence="1" type="primary">43</name>
    <name evidence="1" type="ORF">SEA_VROOMVROOM_43</name>
</gene>
<dbReference type="Proteomes" id="UP001243977">
    <property type="component" value="Segment"/>
</dbReference>
<protein>
    <submittedName>
        <fullName evidence="1">Uncharacterized protein</fullName>
    </submittedName>
</protein>
<accession>A0AA49FB68</accession>
<evidence type="ECO:0000313" key="2">
    <source>
        <dbReference type="Proteomes" id="UP001243977"/>
    </source>
</evidence>
<evidence type="ECO:0000313" key="1">
    <source>
        <dbReference type="EMBL" id="WIC90193.1"/>
    </source>
</evidence>
<name>A0AA49FB68_9CAUD</name>
<proteinExistence type="predicted"/>
<reference evidence="1" key="1">
    <citation type="submission" date="2023-05" db="EMBL/GenBank/DDBJ databases">
        <authorList>
            <person name="Barden S."/>
            <person name="Berber-Pulido R."/>
            <person name="Bursulaya I."/>
            <person name="Chawla E."/>
            <person name="Critzer N.A."/>
            <person name="Dawson N.R."/>
            <person name="Deal M.M."/>
            <person name="Douglas K.A."/>
            <person name="Estampa J.P."/>
            <person name="Gowdy G.A."/>
            <person name="Hamid B."/>
            <person name="Hernandez E.R."/>
            <person name="Hoang R.L."/>
            <person name="Hughes A.L."/>
            <person name="Kim C.J."/>
            <person name="Kretschmer T.O."/>
            <person name="Le V.D."/>
            <person name="Li A."/>
            <person name="Li M."/>
            <person name="Lim J.M."/>
            <person name="Martin K.B."/>
            <person name="Martinez D.M."/>
            <person name="Nguyen A.H."/>
            <person name="Okumura J.H."/>
            <person name="Ortiz-Gomez D.E."/>
            <person name="Pan C."/>
            <person name="Pisipati K.L."/>
            <person name="Reyimjan D."/>
            <person name="Robles A."/>
            <person name="Rodriguez J.F."/>
            <person name="Sacristan A."/>
            <person name="Scriven S.P."/>
            <person name="Smith S.M."/>
            <person name="Tosasuk K."/>
            <person name="Tran K.A."/>
            <person name="Unanwa N.C."/>
            <person name="Vajragiri S."/>
            <person name="Vanderpool L.R."/>
            <person name="Vu T.T."/>
            <person name="Wang X."/>
            <person name="Wu F."/>
            <person name="Zhu Y.A."/>
            <person name="Nguyen M."/>
            <person name="Stephenson J.C."/>
            <person name="Zorawik M."/>
            <person name="Garza D.R."/>
            <person name="Reputana M.J."/>
            <person name="Al Banaa F.A."/>
            <person name="Reddi K."/>
            <person name="Freise A.C."/>
            <person name="Furlong K.P."/>
            <person name="Rudner A.D."/>
            <person name="Beyer A.R."/>
            <person name="Chong R.A."/>
            <person name="Edgington N.P."/>
            <person name="Garcia Costas A.M."/>
            <person name="Gibb B.P."/>
            <person name="Klyczek K.K."/>
            <person name="Swerdlow S.J."/>
            <person name="Garlena R.A."/>
            <person name="Russell D.A."/>
            <person name="Jacobs-Sera D."/>
            <person name="Hatfull G.F."/>
        </authorList>
    </citation>
    <scope>NUCLEOTIDE SEQUENCE</scope>
</reference>
<keyword evidence="2" id="KW-1185">Reference proteome</keyword>
<dbReference type="EMBL" id="OQ938592">
    <property type="protein sequence ID" value="WIC90193.1"/>
    <property type="molecule type" value="Genomic_DNA"/>
</dbReference>
<organism evidence="1 2">
    <name type="scientific">Arthrobacter phage VroomVroom</name>
    <dbReference type="NCBI Taxonomy" id="3049371"/>
    <lineage>
        <taxon>Viruses</taxon>
        <taxon>Duplodnaviria</taxon>
        <taxon>Heunggongvirae</taxon>
        <taxon>Uroviricota</taxon>
        <taxon>Caudoviricetes</taxon>
        <taxon>Casidaviridae</taxon>
        <taxon>Hilgardvirus</taxon>
        <taxon>Hilgardvirus vroomvroom</taxon>
    </lineage>
</organism>
<sequence length="39" mass="4417">MAFIELDFDPEIGPLEHVCQRCNLVHHTPTGDAFCEMAE</sequence>